<dbReference type="GO" id="GO:0003677">
    <property type="term" value="F:DNA binding"/>
    <property type="evidence" value="ECO:0007669"/>
    <property type="project" value="InterPro"/>
</dbReference>
<comment type="caution">
    <text evidence="2">The sequence shown here is derived from an EMBL/GenBank/DDBJ whole genome shotgun (WGS) entry which is preliminary data.</text>
</comment>
<dbReference type="Pfam" id="PF00239">
    <property type="entry name" value="Resolvase"/>
    <property type="match status" value="1"/>
</dbReference>
<dbReference type="InterPro" id="IPR036162">
    <property type="entry name" value="Resolvase-like_N_sf"/>
</dbReference>
<proteinExistence type="predicted"/>
<evidence type="ECO:0000313" key="2">
    <source>
        <dbReference type="EMBL" id="MDE1241049.1"/>
    </source>
</evidence>
<dbReference type="SUPFAM" id="SSF53041">
    <property type="entry name" value="Resolvase-like"/>
    <property type="match status" value="1"/>
</dbReference>
<protein>
    <submittedName>
        <fullName evidence="2">Recombinase family protein</fullName>
    </submittedName>
</protein>
<sequence>MIGYIRVSDSQRADGESQREAIKAYAAKRGIQITDWIEEHESATKTELSERKLFSLIVVVN</sequence>
<gene>
    <name evidence="2" type="ORF">L9W94_02605</name>
</gene>
<feature type="domain" description="Resolvase/invertase-type recombinase catalytic" evidence="1">
    <location>
        <begin position="1"/>
        <end position="61"/>
    </location>
</feature>
<evidence type="ECO:0000259" key="1">
    <source>
        <dbReference type="PROSITE" id="PS51736"/>
    </source>
</evidence>
<dbReference type="PROSITE" id="PS51736">
    <property type="entry name" value="RECOMBINASES_3"/>
    <property type="match status" value="1"/>
</dbReference>
<dbReference type="GO" id="GO:0000150">
    <property type="term" value="F:DNA strand exchange activity"/>
    <property type="evidence" value="ECO:0007669"/>
    <property type="project" value="InterPro"/>
</dbReference>
<dbReference type="EMBL" id="JAKNBA010000002">
    <property type="protein sequence ID" value="MDE1241049.1"/>
    <property type="molecule type" value="Genomic_DNA"/>
</dbReference>
<reference evidence="2" key="1">
    <citation type="submission" date="2022-02" db="EMBL/GenBank/DDBJ databases">
        <title>Emergence and expansion in Europe of a Vibrio aestuarianus clonal complex pathogenic for oysters.</title>
        <authorList>
            <person name="Mesnil A."/>
            <person name="Travers M.-A."/>
        </authorList>
    </citation>
    <scope>NUCLEOTIDE SEQUENCE</scope>
    <source>
        <strain evidence="2">19_064_11T1</strain>
    </source>
</reference>
<dbReference type="Proteomes" id="UP001140979">
    <property type="component" value="Unassembled WGS sequence"/>
</dbReference>
<accession>A0A9X4IS83</accession>
<organism evidence="2 3">
    <name type="scientific">Vibrio aestuarianus</name>
    <dbReference type="NCBI Taxonomy" id="28171"/>
    <lineage>
        <taxon>Bacteria</taxon>
        <taxon>Pseudomonadati</taxon>
        <taxon>Pseudomonadota</taxon>
        <taxon>Gammaproteobacteria</taxon>
        <taxon>Vibrionales</taxon>
        <taxon>Vibrionaceae</taxon>
        <taxon>Vibrio</taxon>
    </lineage>
</organism>
<dbReference type="InterPro" id="IPR006119">
    <property type="entry name" value="Resolv_N"/>
</dbReference>
<name>A0A9X4IS83_9VIBR</name>
<evidence type="ECO:0000313" key="3">
    <source>
        <dbReference type="Proteomes" id="UP001140979"/>
    </source>
</evidence>
<dbReference type="Gene3D" id="3.40.50.1390">
    <property type="entry name" value="Resolvase, N-terminal catalytic domain"/>
    <property type="match status" value="1"/>
</dbReference>
<dbReference type="AlphaFoldDB" id="A0A9X4IS83"/>